<accession>A0ABQ5TIY4</accession>
<dbReference type="RefSeq" id="WP_215064776.1">
    <property type="nucleotide sequence ID" value="NZ_BSKO01000001.1"/>
</dbReference>
<evidence type="ECO:0008006" key="3">
    <source>
        <dbReference type="Google" id="ProtNLM"/>
    </source>
</evidence>
<organism evidence="1 2">
    <name type="scientific">Oceanobacillus kimchii</name>
    <dbReference type="NCBI Taxonomy" id="746691"/>
    <lineage>
        <taxon>Bacteria</taxon>
        <taxon>Bacillati</taxon>
        <taxon>Bacillota</taxon>
        <taxon>Bacilli</taxon>
        <taxon>Bacillales</taxon>
        <taxon>Bacillaceae</taxon>
        <taxon>Oceanobacillus</taxon>
    </lineage>
</organism>
<keyword evidence="2" id="KW-1185">Reference proteome</keyword>
<name>A0ABQ5TIY4_9BACI</name>
<comment type="caution">
    <text evidence="1">The sequence shown here is derived from an EMBL/GenBank/DDBJ whole genome shotgun (WGS) entry which is preliminary data.</text>
</comment>
<proteinExistence type="predicted"/>
<protein>
    <recommendedName>
        <fullName evidence="3">XRE family transcriptional regulator</fullName>
    </recommendedName>
</protein>
<evidence type="ECO:0000313" key="2">
    <source>
        <dbReference type="Proteomes" id="UP001275436"/>
    </source>
</evidence>
<dbReference type="Proteomes" id="UP001275436">
    <property type="component" value="Unassembled WGS sequence"/>
</dbReference>
<gene>
    <name evidence="1" type="ORF">MACH08_08790</name>
</gene>
<dbReference type="EMBL" id="BSKO01000001">
    <property type="protein sequence ID" value="GLO65095.1"/>
    <property type="molecule type" value="Genomic_DNA"/>
</dbReference>
<sequence>MKEEIVKLIESNVTGYKIHKETGIPESTISRIRSGKIEIGSIRLDNAIKLHDYYINHKHEID</sequence>
<evidence type="ECO:0000313" key="1">
    <source>
        <dbReference type="EMBL" id="GLO65095.1"/>
    </source>
</evidence>
<reference evidence="1 2" key="1">
    <citation type="submission" date="2023-02" db="EMBL/GenBank/DDBJ databases">
        <title>Oceanobacillus kimchii IFOP_LL358 isolated form Alexandrium catenella lab strain.</title>
        <authorList>
            <person name="Gajardo G."/>
            <person name="Ueki S."/>
            <person name="Maruyama F."/>
        </authorList>
    </citation>
    <scope>NUCLEOTIDE SEQUENCE [LARGE SCALE GENOMIC DNA]</scope>
    <source>
        <strain evidence="1 2">IFOP_LL358</strain>
    </source>
</reference>